<dbReference type="InterPro" id="IPR056564">
    <property type="entry name" value="Ig-like_KY"/>
</dbReference>
<dbReference type="PANTHER" id="PTHR46333:SF2">
    <property type="entry name" value="CYTOKINESIS PROTEIN 3"/>
    <property type="match status" value="1"/>
</dbReference>
<dbReference type="GO" id="GO:0005737">
    <property type="term" value="C:cytoplasm"/>
    <property type="evidence" value="ECO:0007669"/>
    <property type="project" value="TreeGrafter"/>
</dbReference>
<comment type="caution">
    <text evidence="2">The sequence shown here is derived from an EMBL/GenBank/DDBJ whole genome shotgun (WGS) entry which is preliminary data.</text>
</comment>
<name>A0AAN8KEZ0_PATCE</name>
<protein>
    <recommendedName>
        <fullName evidence="1">Transglutaminase-like domain-containing protein</fullName>
    </recommendedName>
</protein>
<dbReference type="EMBL" id="JAZGQO010000001">
    <property type="protein sequence ID" value="KAK6195560.1"/>
    <property type="molecule type" value="Genomic_DNA"/>
</dbReference>
<dbReference type="SUPFAM" id="SSF54001">
    <property type="entry name" value="Cysteine proteinases"/>
    <property type="match status" value="1"/>
</dbReference>
<dbReference type="InterPro" id="IPR052557">
    <property type="entry name" value="CAP/Cytokinesis_protein"/>
</dbReference>
<dbReference type="InterPro" id="IPR038765">
    <property type="entry name" value="Papain-like_cys_pep_sf"/>
</dbReference>
<proteinExistence type="predicted"/>
<keyword evidence="3" id="KW-1185">Reference proteome</keyword>
<evidence type="ECO:0000313" key="3">
    <source>
        <dbReference type="Proteomes" id="UP001347796"/>
    </source>
</evidence>
<feature type="domain" description="Transglutaminase-like" evidence="1">
    <location>
        <begin position="138"/>
        <end position="208"/>
    </location>
</feature>
<dbReference type="AlphaFoldDB" id="A0AAN8KEZ0"/>
<evidence type="ECO:0000259" key="1">
    <source>
        <dbReference type="SMART" id="SM00460"/>
    </source>
</evidence>
<dbReference type="PANTHER" id="PTHR46333">
    <property type="entry name" value="CYTOKINESIS PROTEIN 3"/>
    <property type="match status" value="1"/>
</dbReference>
<dbReference type="InterPro" id="IPR002931">
    <property type="entry name" value="Transglutaminase-like"/>
</dbReference>
<dbReference type="Pfam" id="PF01841">
    <property type="entry name" value="Transglut_core"/>
    <property type="match status" value="1"/>
</dbReference>
<dbReference type="Pfam" id="PF23265">
    <property type="entry name" value="Ig-like_KY"/>
    <property type="match status" value="2"/>
</dbReference>
<dbReference type="Proteomes" id="UP001347796">
    <property type="component" value="Unassembled WGS sequence"/>
</dbReference>
<gene>
    <name evidence="2" type="ORF">SNE40_000966</name>
</gene>
<sequence>MGCCFGKANKNIIVPETSVNFRSKHPPPPKFILYDPQNVIVNLTEEDEELYSPTPPKNDRDQLIPDLAVFNRIDQHAKTAPAICRSSAHDLANYLIEPCKTDIDIVRAFYIWVCHNISYDVDSYFGNTTQRSNDAKTVLTTGLAVCEGYSNIFASLCRAVGIPVKKVSGYAKGYGHDAETPFVIGQKTNHAWNAIFVQGEWRLVETTWGAGNMSNNQFHREVTDVYFLMDPSLMVNAHYPFMNNNEARSHKWQLLQKPQSLDQFNTSIKKYGSGLEWEVDITPDLSVIKVSRKTEIIIQSKRLTLVKVMAVLQERNSNTQIDGFLFVHQISKGKFVVSVQPPFKGKYKLSLFGNISNEENQLPGIAHIILDVTDVDENVNPYPNVNMSYGANDPKAHGLAESMRCGGLYVSKTGTIGIPVETEPGVSLTTELIHSLKEIKDSRDYSSLERKSKTKYICQVRLPYCGFYEFKIFTRLPNQSGSTLPFAARVLIECLNPTNKGPFPTTYDFAKEIQCTMIQPDSKAIAAESSVVFEVCSSQLVVATVHTNAGKFSMTPVKDSSIWKCTVQTPRKGEEITLYGNITSGSGSLKGLYKFVTV</sequence>
<accession>A0AAN8KEZ0</accession>
<dbReference type="SMART" id="SM00460">
    <property type="entry name" value="TGc"/>
    <property type="match status" value="1"/>
</dbReference>
<reference evidence="2 3" key="1">
    <citation type="submission" date="2024-01" db="EMBL/GenBank/DDBJ databases">
        <title>The genome of the rayed Mediterranean limpet Patella caerulea (Linnaeus, 1758).</title>
        <authorList>
            <person name="Anh-Thu Weber A."/>
            <person name="Halstead-Nussloch G."/>
        </authorList>
    </citation>
    <scope>NUCLEOTIDE SEQUENCE [LARGE SCALE GENOMIC DNA]</scope>
    <source>
        <strain evidence="2">AATW-2023a</strain>
        <tissue evidence="2">Whole specimen</tissue>
    </source>
</reference>
<dbReference type="Gene3D" id="3.10.620.30">
    <property type="match status" value="1"/>
</dbReference>
<evidence type="ECO:0000313" key="2">
    <source>
        <dbReference type="EMBL" id="KAK6195560.1"/>
    </source>
</evidence>
<organism evidence="2 3">
    <name type="scientific">Patella caerulea</name>
    <name type="common">Rayed Mediterranean limpet</name>
    <dbReference type="NCBI Taxonomy" id="87958"/>
    <lineage>
        <taxon>Eukaryota</taxon>
        <taxon>Metazoa</taxon>
        <taxon>Spiralia</taxon>
        <taxon>Lophotrochozoa</taxon>
        <taxon>Mollusca</taxon>
        <taxon>Gastropoda</taxon>
        <taxon>Patellogastropoda</taxon>
        <taxon>Patelloidea</taxon>
        <taxon>Patellidae</taxon>
        <taxon>Patella</taxon>
    </lineage>
</organism>